<gene>
    <name evidence="2" type="ORF">I2488_00205</name>
</gene>
<protein>
    <submittedName>
        <fullName evidence="2">Uncharacterized protein</fullName>
    </submittedName>
</protein>
<reference evidence="2 3" key="1">
    <citation type="submission" date="2020-11" db="EMBL/GenBank/DDBJ databases">
        <title>The genome sequence of Novosphingobium sp. 1Y9A.</title>
        <authorList>
            <person name="Liu Y."/>
        </authorList>
    </citation>
    <scope>NUCLEOTIDE SEQUENCE [LARGE SCALE GENOMIC DNA]</scope>
    <source>
        <strain evidence="2 3">1Y9A</strain>
    </source>
</reference>
<evidence type="ECO:0000313" key="3">
    <source>
        <dbReference type="Proteomes" id="UP000600799"/>
    </source>
</evidence>
<evidence type="ECO:0000256" key="1">
    <source>
        <dbReference type="SAM" id="MobiDB-lite"/>
    </source>
</evidence>
<proteinExistence type="predicted"/>
<dbReference type="RefSeq" id="WP_196273798.1">
    <property type="nucleotide sequence ID" value="NZ_JADQDC010000001.1"/>
</dbReference>
<comment type="caution">
    <text evidence="2">The sequence shown here is derived from an EMBL/GenBank/DDBJ whole genome shotgun (WGS) entry which is preliminary data.</text>
</comment>
<feature type="region of interest" description="Disordered" evidence="1">
    <location>
        <begin position="40"/>
        <end position="66"/>
    </location>
</feature>
<dbReference type="Proteomes" id="UP000600799">
    <property type="component" value="Unassembled WGS sequence"/>
</dbReference>
<organism evidence="2 3">
    <name type="scientific">Novosphingobium jiangmenense</name>
    <dbReference type="NCBI Taxonomy" id="2791981"/>
    <lineage>
        <taxon>Bacteria</taxon>
        <taxon>Pseudomonadati</taxon>
        <taxon>Pseudomonadota</taxon>
        <taxon>Alphaproteobacteria</taxon>
        <taxon>Sphingomonadales</taxon>
        <taxon>Sphingomonadaceae</taxon>
        <taxon>Novosphingobium</taxon>
    </lineage>
</organism>
<evidence type="ECO:0000313" key="2">
    <source>
        <dbReference type="EMBL" id="MBF9149411.1"/>
    </source>
</evidence>
<name>A0ABS0HB81_9SPHN</name>
<accession>A0ABS0HB81</accession>
<keyword evidence="3" id="KW-1185">Reference proteome</keyword>
<dbReference type="EMBL" id="JADQDC010000001">
    <property type="protein sequence ID" value="MBF9149411.1"/>
    <property type="molecule type" value="Genomic_DNA"/>
</dbReference>
<sequence length="117" mass="13201">MERSERFQLFLDELMSATAVASIEEAKLLLEQTLVRIENEHSGVPDNPDGWQNDGRMYPPKEDRRRSISNEVVAVYDSRGHRISFGHNGSIRIEIRRGLGKGTIVLDKPGQDGKTLP</sequence>